<reference evidence="3 4" key="1">
    <citation type="submission" date="2012-08" db="EMBL/GenBank/DDBJ databases">
        <title>Whole genome shotgun sequence of Kineosphaera limosa NBRC 100340.</title>
        <authorList>
            <person name="Yoshida I."/>
            <person name="Isaki S."/>
            <person name="Hosoyama A."/>
            <person name="Tsuchikane K."/>
            <person name="Katsumata H."/>
            <person name="Ando Y."/>
            <person name="Ohji S."/>
            <person name="Hamada M."/>
            <person name="Tamura T."/>
            <person name="Yamazoe A."/>
            <person name="Yamazaki S."/>
            <person name="Fujita N."/>
        </authorList>
    </citation>
    <scope>NUCLEOTIDE SEQUENCE [LARGE SCALE GENOMIC DNA]</scope>
    <source>
        <strain evidence="3 4">NBRC 100340</strain>
    </source>
</reference>
<dbReference type="PANTHER" id="PTHR42831">
    <property type="entry name" value="FE-S PROTEIN MATURATION AUXILIARY FACTOR YITW"/>
    <property type="match status" value="1"/>
</dbReference>
<dbReference type="InterPro" id="IPR011883">
    <property type="entry name" value="PaaD-like"/>
</dbReference>
<dbReference type="Gene3D" id="3.30.300.130">
    <property type="entry name" value="Fe-S cluster assembly (FSCA)"/>
    <property type="match status" value="1"/>
</dbReference>
<dbReference type="SUPFAM" id="SSF117916">
    <property type="entry name" value="Fe-S cluster assembly (FSCA) domain-like"/>
    <property type="match status" value="1"/>
</dbReference>
<evidence type="ECO:0000313" key="3">
    <source>
        <dbReference type="EMBL" id="GAB94264.1"/>
    </source>
</evidence>
<organism evidence="3 4">
    <name type="scientific">Kineosphaera limosa NBRC 100340</name>
    <dbReference type="NCBI Taxonomy" id="1184609"/>
    <lineage>
        <taxon>Bacteria</taxon>
        <taxon>Bacillati</taxon>
        <taxon>Actinomycetota</taxon>
        <taxon>Actinomycetes</taxon>
        <taxon>Micrococcales</taxon>
        <taxon>Dermatophilaceae</taxon>
        <taxon>Kineosphaera</taxon>
    </lineage>
</organism>
<dbReference type="InterPro" id="IPR052339">
    <property type="entry name" value="Fe-S_Maturation_MIP18"/>
</dbReference>
<feature type="domain" description="PaaD zinc beta ribbon" evidence="2">
    <location>
        <begin position="139"/>
        <end position="183"/>
    </location>
</feature>
<protein>
    <submittedName>
        <fullName evidence="3">Phenylacetate-CoA oxygenase subunit PaaJ</fullName>
    </submittedName>
</protein>
<accession>K6X633</accession>
<dbReference type="InterPro" id="IPR034904">
    <property type="entry name" value="FSCA_dom_sf"/>
</dbReference>
<gene>
    <name evidence="3" type="primary">paaJ</name>
    <name evidence="3" type="ORF">KILIM_004_00530</name>
</gene>
<name>K6X633_9MICO</name>
<evidence type="ECO:0000313" key="4">
    <source>
        <dbReference type="Proteomes" id="UP000008366"/>
    </source>
</evidence>
<dbReference type="Pfam" id="PF23451">
    <property type="entry name" value="Zn_ribbon_PaaD"/>
    <property type="match status" value="1"/>
</dbReference>
<evidence type="ECO:0000259" key="1">
    <source>
        <dbReference type="Pfam" id="PF01883"/>
    </source>
</evidence>
<proteinExistence type="predicted"/>
<feature type="domain" description="MIP18 family-like" evidence="1">
    <location>
        <begin position="24"/>
        <end position="87"/>
    </location>
</feature>
<dbReference type="eggNOG" id="COG2151">
    <property type="taxonomic scope" value="Bacteria"/>
</dbReference>
<dbReference type="RefSeq" id="WP_006590797.1">
    <property type="nucleotide sequence ID" value="NZ_BAHD01000004.1"/>
</dbReference>
<dbReference type="PANTHER" id="PTHR42831:SF3">
    <property type="entry name" value="1,2-PHENYLACETYL-COA EPOXIDASE, SUBUNIT D-RELATED"/>
    <property type="match status" value="1"/>
</dbReference>
<dbReference type="Proteomes" id="UP000008366">
    <property type="component" value="Unassembled WGS sequence"/>
</dbReference>
<dbReference type="NCBIfam" id="TIGR02159">
    <property type="entry name" value="PA_CoA_Oxy4"/>
    <property type="match status" value="1"/>
</dbReference>
<dbReference type="InterPro" id="IPR056572">
    <property type="entry name" value="Zn_ribbon_PaaD"/>
</dbReference>
<dbReference type="STRING" id="1184609.KILIM_004_00530"/>
<sequence length="185" mass="19914">MVSAVDVAPAAGEARSPVDDRLAAAVEQAIRDVPDPEIPVLTLDDLGIVREVRVDADSGTVDVTLTPTYSGCPATEVIAGDVARAITRHGLRPRVVTRLAPPWTTDWMSERGRIRLREFGIAPPAPGVATRGSRVQGLSLSVRQVACPRCGSESTEQIARFGSTPCKALRRCLDCREPFDEFKPL</sequence>
<dbReference type="Pfam" id="PF01883">
    <property type="entry name" value="FeS_assembly_P"/>
    <property type="match status" value="1"/>
</dbReference>
<dbReference type="EMBL" id="BAHD01000004">
    <property type="protein sequence ID" value="GAB94264.1"/>
    <property type="molecule type" value="Genomic_DNA"/>
</dbReference>
<dbReference type="AlphaFoldDB" id="K6X633"/>
<comment type="caution">
    <text evidence="3">The sequence shown here is derived from an EMBL/GenBank/DDBJ whole genome shotgun (WGS) entry which is preliminary data.</text>
</comment>
<evidence type="ECO:0000259" key="2">
    <source>
        <dbReference type="Pfam" id="PF23451"/>
    </source>
</evidence>
<keyword evidence="4" id="KW-1185">Reference proteome</keyword>
<dbReference type="InterPro" id="IPR002744">
    <property type="entry name" value="MIP18-like"/>
</dbReference>